<sequence length="550" mass="62555">MTENMKECLAHTKAAVGDMVTVVKTEVCSPLRDQEYGQPCSRRLEPSSMEVEPKKLKGKRDLIVTKSFQQVDFWFCESCQEYFVDECPTHGPPVFVSDTPVPVGIPDRAALTIPQGMEVVKEVGGESDVRCINEVVPKGHIFGPYEGQISTQDKSAGFFSWLIVDKNNRYKSIDGSDETKANWMRNVLPLAERKRKPKFSKEELDILVTEVTRHEAVLFGRETMRLSHADRDKIWEGIARKVTSVSQVPRSIKDIKHRYVVISREEREQNLLAFQHSERIYFRACRDIRPGERLRVWYSEDYMKRLHSMSQETIHRNLARGEYGQGKERACPQGQGHAHKAKSTSLREKRLQREKAEQALDNPEDLRGPSHFPVLKQGRSPYKRSFDEGDLHPQAKKKKIDLIFKDVLEASLESANAEGRQLALSTSLVIRKVPKYQDDDYGRAALTQGICRTPGEGDWKVPQKVAKELGPLEDEEEEHTSFKADSPAEASLASDPHELPTTSFCPNCIRLKKKVRELQAELDMLKSGKVPEPPILPQQVLELPEFSDPA</sequence>
<dbReference type="Pfam" id="PF21549">
    <property type="entry name" value="PRDM2_PR"/>
    <property type="match status" value="2"/>
</dbReference>
<dbReference type="AlphaFoldDB" id="A6HNI1"/>
<proteinExistence type="predicted"/>
<dbReference type="Gene3D" id="2.170.270.10">
    <property type="entry name" value="SET domain"/>
    <property type="match status" value="2"/>
</dbReference>
<protein>
    <submittedName>
        <fullName evidence="3">Similar to PR-domain protein 11 (Predicted), isoform CRA_a</fullName>
    </submittedName>
</protein>
<accession>A6HNI1</accession>
<dbReference type="InterPro" id="IPR046341">
    <property type="entry name" value="SET_dom_sf"/>
</dbReference>
<gene>
    <name evidence="3" type="primary">RGD1305673_predicted</name>
    <name evidence="3" type="ORF">rCG_27060</name>
</gene>
<feature type="domain" description="SET" evidence="2">
    <location>
        <begin position="115"/>
        <end position="299"/>
    </location>
</feature>
<feature type="region of interest" description="Disordered" evidence="1">
    <location>
        <begin position="323"/>
        <end position="389"/>
    </location>
</feature>
<evidence type="ECO:0000256" key="1">
    <source>
        <dbReference type="SAM" id="MobiDB-lite"/>
    </source>
</evidence>
<dbReference type="PROSITE" id="PS50280">
    <property type="entry name" value="SET"/>
    <property type="match status" value="1"/>
</dbReference>
<dbReference type="InterPro" id="IPR001214">
    <property type="entry name" value="SET_dom"/>
</dbReference>
<dbReference type="Proteomes" id="UP000234681">
    <property type="component" value="Chromosome 3"/>
</dbReference>
<evidence type="ECO:0000313" key="3">
    <source>
        <dbReference type="EMBL" id="EDL79582.1"/>
    </source>
</evidence>
<feature type="region of interest" description="Disordered" evidence="1">
    <location>
        <begin position="471"/>
        <end position="498"/>
    </location>
</feature>
<feature type="non-terminal residue" evidence="3">
    <location>
        <position position="550"/>
    </location>
</feature>
<feature type="region of interest" description="Disordered" evidence="1">
    <location>
        <begin position="528"/>
        <end position="550"/>
    </location>
</feature>
<evidence type="ECO:0000313" key="4">
    <source>
        <dbReference type="Proteomes" id="UP000234681"/>
    </source>
</evidence>
<evidence type="ECO:0000259" key="2">
    <source>
        <dbReference type="PROSITE" id="PS50280"/>
    </source>
</evidence>
<name>A6HNI1_RAT</name>
<organism evidence="3 4">
    <name type="scientific">Rattus norvegicus</name>
    <name type="common">Rat</name>
    <dbReference type="NCBI Taxonomy" id="10116"/>
    <lineage>
        <taxon>Eukaryota</taxon>
        <taxon>Metazoa</taxon>
        <taxon>Chordata</taxon>
        <taxon>Craniata</taxon>
        <taxon>Vertebrata</taxon>
        <taxon>Euteleostomi</taxon>
        <taxon>Mammalia</taxon>
        <taxon>Eutheria</taxon>
        <taxon>Euarchontoglires</taxon>
        <taxon>Glires</taxon>
        <taxon>Rodentia</taxon>
        <taxon>Myomorpha</taxon>
        <taxon>Muroidea</taxon>
        <taxon>Muridae</taxon>
        <taxon>Murinae</taxon>
        <taxon>Rattus</taxon>
    </lineage>
</organism>
<reference evidence="4" key="1">
    <citation type="submission" date="2005-09" db="EMBL/GenBank/DDBJ databases">
        <authorList>
            <person name="Mural R.J."/>
            <person name="Li P.W."/>
            <person name="Adams M.D."/>
            <person name="Amanatides P.G."/>
            <person name="Baden-Tillson H."/>
            <person name="Barnstead M."/>
            <person name="Chin S.H."/>
            <person name="Dew I."/>
            <person name="Evans C.A."/>
            <person name="Ferriera S."/>
            <person name="Flanigan M."/>
            <person name="Fosler C."/>
            <person name="Glodek A."/>
            <person name="Gu Z."/>
            <person name="Holt R.A."/>
            <person name="Jennings D."/>
            <person name="Kraft C.L."/>
            <person name="Lu F."/>
            <person name="Nguyen T."/>
            <person name="Nusskern D.R."/>
            <person name="Pfannkoch C.M."/>
            <person name="Sitter C."/>
            <person name="Sutton G.G."/>
            <person name="Venter J.C."/>
            <person name="Wang Z."/>
            <person name="Woodage T."/>
            <person name="Zheng X.H."/>
            <person name="Zhong F."/>
        </authorList>
    </citation>
    <scope>NUCLEOTIDE SEQUENCE [LARGE SCALE GENOMIC DNA]</scope>
    <source>
        <strain>BN</strain>
        <strain evidence="4">Sprague-Dawley</strain>
    </source>
</reference>
<dbReference type="PANTHER" id="PTHR23098">
    <property type="entry name" value="AGAP001331-PA-RELATED"/>
    <property type="match status" value="1"/>
</dbReference>
<dbReference type="PANTHER" id="PTHR23098:SF22">
    <property type="entry name" value="MYB-LIKE DOMAIN-CONTAINING PROTEIN"/>
    <property type="match status" value="1"/>
</dbReference>
<dbReference type="EMBL" id="CH473949">
    <property type="protein sequence ID" value="EDL79582.1"/>
    <property type="molecule type" value="Genomic_DNA"/>
</dbReference>
<feature type="compositionally biased region" description="Basic and acidic residues" evidence="1">
    <location>
        <begin position="345"/>
        <end position="368"/>
    </location>
</feature>